<name>A0A518HZM8_9BACT</name>
<dbReference type="Proteomes" id="UP000319004">
    <property type="component" value="Chromosome"/>
</dbReference>
<dbReference type="EMBL" id="CP037423">
    <property type="protein sequence ID" value="QDV46306.1"/>
    <property type="molecule type" value="Genomic_DNA"/>
</dbReference>
<protein>
    <submittedName>
        <fullName evidence="1">Uncharacterized protein</fullName>
    </submittedName>
</protein>
<dbReference type="OrthoDB" id="286745at2"/>
<dbReference type="RefSeq" id="WP_145390438.1">
    <property type="nucleotide sequence ID" value="NZ_CP037423.1"/>
</dbReference>
<gene>
    <name evidence="1" type="ORF">Enr13x_62150</name>
</gene>
<dbReference type="AlphaFoldDB" id="A0A518HZM8"/>
<accession>A0A518HZM8</accession>
<organism evidence="1 2">
    <name type="scientific">Stieleria neptunia</name>
    <dbReference type="NCBI Taxonomy" id="2527979"/>
    <lineage>
        <taxon>Bacteria</taxon>
        <taxon>Pseudomonadati</taxon>
        <taxon>Planctomycetota</taxon>
        <taxon>Planctomycetia</taxon>
        <taxon>Pirellulales</taxon>
        <taxon>Pirellulaceae</taxon>
        <taxon>Stieleria</taxon>
    </lineage>
</organism>
<evidence type="ECO:0000313" key="1">
    <source>
        <dbReference type="EMBL" id="QDV46306.1"/>
    </source>
</evidence>
<sequence length="121" mass="13278">MKKMKQDDQERITCRCPRGHKLRGGMNLIGETVRCPRCSEKFVFGYQVRQDVTDTAVVRILGDGPTPPAPATEREPKLRPCSRCGVAISAAASVCKHCNCYVGILPDFLSKLSDGSSIHTN</sequence>
<evidence type="ECO:0000313" key="2">
    <source>
        <dbReference type="Proteomes" id="UP000319004"/>
    </source>
</evidence>
<dbReference type="KEGG" id="snep:Enr13x_62150"/>
<keyword evidence="2" id="KW-1185">Reference proteome</keyword>
<proteinExistence type="predicted"/>
<reference evidence="1 2" key="1">
    <citation type="submission" date="2019-03" db="EMBL/GenBank/DDBJ databases">
        <title>Deep-cultivation of Planctomycetes and their phenomic and genomic characterization uncovers novel biology.</title>
        <authorList>
            <person name="Wiegand S."/>
            <person name="Jogler M."/>
            <person name="Boedeker C."/>
            <person name="Pinto D."/>
            <person name="Vollmers J."/>
            <person name="Rivas-Marin E."/>
            <person name="Kohn T."/>
            <person name="Peeters S.H."/>
            <person name="Heuer A."/>
            <person name="Rast P."/>
            <person name="Oberbeckmann S."/>
            <person name="Bunk B."/>
            <person name="Jeske O."/>
            <person name="Meyerdierks A."/>
            <person name="Storesund J.E."/>
            <person name="Kallscheuer N."/>
            <person name="Luecker S."/>
            <person name="Lage O.M."/>
            <person name="Pohl T."/>
            <person name="Merkel B.J."/>
            <person name="Hornburger P."/>
            <person name="Mueller R.-W."/>
            <person name="Bruemmer F."/>
            <person name="Labrenz M."/>
            <person name="Spormann A.M."/>
            <person name="Op den Camp H."/>
            <person name="Overmann J."/>
            <person name="Amann R."/>
            <person name="Jetten M.S.M."/>
            <person name="Mascher T."/>
            <person name="Medema M.H."/>
            <person name="Devos D.P."/>
            <person name="Kaster A.-K."/>
            <person name="Ovreas L."/>
            <person name="Rohde M."/>
            <person name="Galperin M.Y."/>
            <person name="Jogler C."/>
        </authorList>
    </citation>
    <scope>NUCLEOTIDE SEQUENCE [LARGE SCALE GENOMIC DNA]</scope>
    <source>
        <strain evidence="1 2">Enr13</strain>
    </source>
</reference>